<dbReference type="InterPro" id="IPR017441">
    <property type="entry name" value="Protein_kinase_ATP_BS"/>
</dbReference>
<evidence type="ECO:0000256" key="10">
    <source>
        <dbReference type="ARBA" id="ARBA00047899"/>
    </source>
</evidence>
<evidence type="ECO:0000256" key="2">
    <source>
        <dbReference type="ARBA" id="ARBA00012513"/>
    </source>
</evidence>
<comment type="catalytic activity">
    <reaction evidence="11">
        <text>L-seryl-[protein] + ATP = O-phospho-L-seryl-[protein] + ADP + H(+)</text>
        <dbReference type="Rhea" id="RHEA:17989"/>
        <dbReference type="Rhea" id="RHEA-COMP:9863"/>
        <dbReference type="Rhea" id="RHEA-COMP:11604"/>
        <dbReference type="ChEBI" id="CHEBI:15378"/>
        <dbReference type="ChEBI" id="CHEBI:29999"/>
        <dbReference type="ChEBI" id="CHEBI:30616"/>
        <dbReference type="ChEBI" id="CHEBI:83421"/>
        <dbReference type="ChEBI" id="CHEBI:456216"/>
        <dbReference type="EC" id="2.7.11.1"/>
    </reaction>
</comment>
<dbReference type="GO" id="GO:0004674">
    <property type="term" value="F:protein serine/threonine kinase activity"/>
    <property type="evidence" value="ECO:0007669"/>
    <property type="project" value="UniProtKB-KW"/>
</dbReference>
<feature type="domain" description="Doublecortin" evidence="15">
    <location>
        <begin position="57"/>
        <end position="144"/>
    </location>
</feature>
<name>R7TDG1_CAPTE</name>
<dbReference type="Proteomes" id="UP000014760">
    <property type="component" value="Unassembled WGS sequence"/>
</dbReference>
<dbReference type="InterPro" id="IPR008271">
    <property type="entry name" value="Ser/Thr_kinase_AS"/>
</dbReference>
<feature type="domain" description="Protein kinase" evidence="14">
    <location>
        <begin position="360"/>
        <end position="617"/>
    </location>
</feature>
<reference evidence="17" key="3">
    <citation type="submission" date="2015-06" db="UniProtKB">
        <authorList>
            <consortium name="EnsemblMetazoa"/>
        </authorList>
    </citation>
    <scope>IDENTIFICATION</scope>
</reference>
<dbReference type="PROSITE" id="PS00107">
    <property type="entry name" value="PROTEIN_KINASE_ATP"/>
    <property type="match status" value="1"/>
</dbReference>
<dbReference type="GO" id="GO:0007417">
    <property type="term" value="P:central nervous system development"/>
    <property type="evidence" value="ECO:0007669"/>
    <property type="project" value="UniProtKB-ARBA"/>
</dbReference>
<evidence type="ECO:0000256" key="3">
    <source>
        <dbReference type="ARBA" id="ARBA00022527"/>
    </source>
</evidence>
<protein>
    <recommendedName>
        <fullName evidence="2">non-specific serine/threonine protein kinase</fullName>
        <ecNumber evidence="2">2.7.11.1</ecNumber>
    </recommendedName>
</protein>
<reference evidence="18" key="1">
    <citation type="submission" date="2012-12" db="EMBL/GenBank/DDBJ databases">
        <authorList>
            <person name="Hellsten U."/>
            <person name="Grimwood J."/>
            <person name="Chapman J.A."/>
            <person name="Shapiro H."/>
            <person name="Aerts A."/>
            <person name="Otillar R.P."/>
            <person name="Terry A.Y."/>
            <person name="Boore J.L."/>
            <person name="Simakov O."/>
            <person name="Marletaz F."/>
            <person name="Cho S.-J."/>
            <person name="Edsinger-Gonzales E."/>
            <person name="Havlak P."/>
            <person name="Kuo D.-H."/>
            <person name="Larsson T."/>
            <person name="Lv J."/>
            <person name="Arendt D."/>
            <person name="Savage R."/>
            <person name="Osoegawa K."/>
            <person name="de Jong P."/>
            <person name="Lindberg D.R."/>
            <person name="Seaver E.C."/>
            <person name="Weisblat D.A."/>
            <person name="Putnam N.H."/>
            <person name="Grigoriev I.V."/>
            <person name="Rokhsar D.S."/>
        </authorList>
    </citation>
    <scope>NUCLEOTIDE SEQUENCE</scope>
    <source>
        <strain evidence="18">I ESC-2004</strain>
    </source>
</reference>
<dbReference type="FunCoup" id="R7TDG1">
    <property type="interactions" value="999"/>
</dbReference>
<dbReference type="InterPro" id="IPR003533">
    <property type="entry name" value="Doublecortin_dom"/>
</dbReference>
<evidence type="ECO:0000256" key="11">
    <source>
        <dbReference type="ARBA" id="ARBA00048679"/>
    </source>
</evidence>
<reference evidence="16 18" key="2">
    <citation type="journal article" date="2013" name="Nature">
        <title>Insights into bilaterian evolution from three spiralian genomes.</title>
        <authorList>
            <person name="Simakov O."/>
            <person name="Marletaz F."/>
            <person name="Cho S.J."/>
            <person name="Edsinger-Gonzales E."/>
            <person name="Havlak P."/>
            <person name="Hellsten U."/>
            <person name="Kuo D.H."/>
            <person name="Larsson T."/>
            <person name="Lv J."/>
            <person name="Arendt D."/>
            <person name="Savage R."/>
            <person name="Osoegawa K."/>
            <person name="de Jong P."/>
            <person name="Grimwood J."/>
            <person name="Chapman J.A."/>
            <person name="Shapiro H."/>
            <person name="Aerts A."/>
            <person name="Otillar R.P."/>
            <person name="Terry A.Y."/>
            <person name="Boore J.L."/>
            <person name="Grigoriev I.V."/>
            <person name="Lindberg D.R."/>
            <person name="Seaver E.C."/>
            <person name="Weisblat D.A."/>
            <person name="Putnam N.H."/>
            <person name="Rokhsar D.S."/>
        </authorList>
    </citation>
    <scope>NUCLEOTIDE SEQUENCE</scope>
    <source>
        <strain evidence="16 18">I ESC-2004</strain>
    </source>
</reference>
<dbReference type="SMART" id="SM00220">
    <property type="entry name" value="S_TKc"/>
    <property type="match status" value="1"/>
</dbReference>
<dbReference type="EMBL" id="AMQN01015035">
    <property type="status" value="NOT_ANNOTATED_CDS"/>
    <property type="molecule type" value="Genomic_DNA"/>
</dbReference>
<dbReference type="EC" id="2.7.11.1" evidence="2"/>
<accession>R7TDG1</accession>
<dbReference type="PROSITE" id="PS50011">
    <property type="entry name" value="PROTEIN_KINASE_DOM"/>
    <property type="match status" value="1"/>
</dbReference>
<evidence type="ECO:0000256" key="5">
    <source>
        <dbReference type="ARBA" id="ARBA00022679"/>
    </source>
</evidence>
<dbReference type="GO" id="GO:0035556">
    <property type="term" value="P:intracellular signal transduction"/>
    <property type="evidence" value="ECO:0007669"/>
    <property type="project" value="InterPro"/>
</dbReference>
<keyword evidence="18" id="KW-1185">Reference proteome</keyword>
<keyword evidence="8" id="KW-0418">Kinase</keyword>
<feature type="binding site" evidence="12">
    <location>
        <position position="389"/>
    </location>
    <ligand>
        <name>ATP</name>
        <dbReference type="ChEBI" id="CHEBI:30616"/>
    </ligand>
</feature>
<evidence type="ECO:0000313" key="17">
    <source>
        <dbReference type="EnsemblMetazoa" id="CapteP228781"/>
    </source>
</evidence>
<evidence type="ECO:0000256" key="13">
    <source>
        <dbReference type="SAM" id="MobiDB-lite"/>
    </source>
</evidence>
<organism evidence="16">
    <name type="scientific">Capitella teleta</name>
    <name type="common">Polychaete worm</name>
    <dbReference type="NCBI Taxonomy" id="283909"/>
    <lineage>
        <taxon>Eukaryota</taxon>
        <taxon>Metazoa</taxon>
        <taxon>Spiralia</taxon>
        <taxon>Lophotrochozoa</taxon>
        <taxon>Annelida</taxon>
        <taxon>Polychaeta</taxon>
        <taxon>Sedentaria</taxon>
        <taxon>Scolecida</taxon>
        <taxon>Capitellidae</taxon>
        <taxon>Capitella</taxon>
    </lineage>
</organism>
<evidence type="ECO:0000256" key="1">
    <source>
        <dbReference type="ARBA" id="ARBA00005354"/>
    </source>
</evidence>
<dbReference type="Pfam" id="PF00069">
    <property type="entry name" value="Pkinase"/>
    <property type="match status" value="1"/>
</dbReference>
<keyword evidence="3" id="KW-0723">Serine/threonine-protein kinase</keyword>
<comment type="catalytic activity">
    <reaction evidence="10">
        <text>L-threonyl-[protein] + ATP = O-phospho-L-threonyl-[protein] + ADP + H(+)</text>
        <dbReference type="Rhea" id="RHEA:46608"/>
        <dbReference type="Rhea" id="RHEA-COMP:11060"/>
        <dbReference type="Rhea" id="RHEA-COMP:11605"/>
        <dbReference type="ChEBI" id="CHEBI:15378"/>
        <dbReference type="ChEBI" id="CHEBI:30013"/>
        <dbReference type="ChEBI" id="CHEBI:30616"/>
        <dbReference type="ChEBI" id="CHEBI:61977"/>
        <dbReference type="ChEBI" id="CHEBI:456216"/>
        <dbReference type="EC" id="2.7.11.1"/>
    </reaction>
</comment>
<evidence type="ECO:0000256" key="6">
    <source>
        <dbReference type="ARBA" id="ARBA00022737"/>
    </source>
</evidence>
<keyword evidence="9 12" id="KW-0067">ATP-binding</keyword>
<dbReference type="FunFam" id="3.10.20.230:FF:000001">
    <property type="entry name" value="serine/threonine-protein kinase DCLK1 isoform X1"/>
    <property type="match status" value="1"/>
</dbReference>
<comment type="similarity">
    <text evidence="1">Belongs to the protein kinase superfamily. CAMK Ser/Thr protein kinase family. CaMK subfamily.</text>
</comment>
<dbReference type="PANTHER" id="PTHR24347">
    <property type="entry name" value="SERINE/THREONINE-PROTEIN KINASE"/>
    <property type="match status" value="1"/>
</dbReference>
<dbReference type="HOGENOM" id="CLU_000288_94_3_1"/>
<dbReference type="Gene3D" id="3.10.20.230">
    <property type="entry name" value="Doublecortin domain"/>
    <property type="match status" value="2"/>
</dbReference>
<dbReference type="InterPro" id="IPR000719">
    <property type="entry name" value="Prot_kinase_dom"/>
</dbReference>
<dbReference type="SUPFAM" id="SSF89837">
    <property type="entry name" value="Doublecortin (DC)"/>
    <property type="match status" value="2"/>
</dbReference>
<dbReference type="AlphaFoldDB" id="R7TDG1"/>
<keyword evidence="4" id="KW-0597">Phosphoprotein</keyword>
<dbReference type="PROSITE" id="PS50309">
    <property type="entry name" value="DC"/>
    <property type="match status" value="2"/>
</dbReference>
<evidence type="ECO:0000256" key="7">
    <source>
        <dbReference type="ARBA" id="ARBA00022741"/>
    </source>
</evidence>
<gene>
    <name evidence="16" type="ORF">CAPTEDRAFT_228781</name>
</gene>
<dbReference type="OrthoDB" id="1738954at2759"/>
<dbReference type="EMBL" id="KB311526">
    <property type="protein sequence ID" value="ELT89101.1"/>
    <property type="molecule type" value="Genomic_DNA"/>
</dbReference>
<dbReference type="SUPFAM" id="SSF56112">
    <property type="entry name" value="Protein kinase-like (PK-like)"/>
    <property type="match status" value="1"/>
</dbReference>
<dbReference type="CDD" id="cd17069">
    <property type="entry name" value="DCX2"/>
    <property type="match status" value="1"/>
</dbReference>
<feature type="domain" description="Doublecortin" evidence="15">
    <location>
        <begin position="184"/>
        <end position="267"/>
    </location>
</feature>
<dbReference type="OMA" id="LMTECKV"/>
<dbReference type="FunFam" id="3.30.200.20:FF:000042">
    <property type="entry name" value="Aurora kinase A"/>
    <property type="match status" value="1"/>
</dbReference>
<feature type="compositionally biased region" description="Low complexity" evidence="13">
    <location>
        <begin position="302"/>
        <end position="318"/>
    </location>
</feature>
<evidence type="ECO:0000256" key="9">
    <source>
        <dbReference type="ARBA" id="ARBA00022840"/>
    </source>
</evidence>
<keyword evidence="5" id="KW-0808">Transferase</keyword>
<dbReference type="CDD" id="cd14095">
    <property type="entry name" value="STKc_DCKL"/>
    <property type="match status" value="1"/>
</dbReference>
<evidence type="ECO:0000256" key="8">
    <source>
        <dbReference type="ARBA" id="ARBA00022777"/>
    </source>
</evidence>
<sequence>MTSTETAGDHFPSFDDRIRASSKSAARSGRLSPTHSAHGNLYTRSSVMSFASDMKAKKVRFYRNGDRFFRGMIYAVSPERFRTFDALMAELTSSPLGDKTVLPQGVRHIFSLDGSRKIVDIDHIRDGESYVCASTQAFKRMDYPRSATPTWAAAVNSSPNLTRADLTSSVNTEDGEDRDYITPRLVTVVRNGTKPRKAVRILLNKKTAHNFQQVMNDITSTIKLDTGAVRKLFTLGGKQITCLRDFFGEESMFIAYGNEKYALDDFDSTNPCTRTEVKFSSAYKCVRQRERITLKSPKMPRRMPMSASSSSNSLLSESLRSKTPKSPASARRRLGSASSKVKVIAAPATPTFPRELSLKYQIGQIIGEGNFATVKECIEKSRKKMFALKIIDKTKCKGKEEMIDNEVQILRKVKHENVIGLMEEYESESCLYLVMEMITGGDLFDAISSSTKYTERDASGMLYNLACAIKYLHSLSIVHRDVKPENILICEHPDGTLSLKLGDFGLATVVHEPLYTVCGTPTYISPEVLTENGYGLKVDVWATGVITYILLCGFPPFVSVENNHDELFDKIMSGKFTFPSPFWDDVSESAKELIQHMLQVDHDDRFTAAEVLEHPWVADDLAKDCDLHSTISKGMAENAMPRKARKSNPGVELITSTALDTGSRYFSGRKAAPLQELDSNDEVF</sequence>
<dbReference type="InterPro" id="IPR036572">
    <property type="entry name" value="Doublecortin_dom_sf"/>
</dbReference>
<evidence type="ECO:0000313" key="16">
    <source>
        <dbReference type="EMBL" id="ELT89101.1"/>
    </source>
</evidence>
<dbReference type="SMART" id="SM00537">
    <property type="entry name" value="DCX"/>
    <property type="match status" value="2"/>
</dbReference>
<dbReference type="GO" id="GO:0005524">
    <property type="term" value="F:ATP binding"/>
    <property type="evidence" value="ECO:0007669"/>
    <property type="project" value="UniProtKB-UniRule"/>
</dbReference>
<proteinExistence type="inferred from homology"/>
<evidence type="ECO:0000259" key="14">
    <source>
        <dbReference type="PROSITE" id="PS50011"/>
    </source>
</evidence>
<evidence type="ECO:0000259" key="15">
    <source>
        <dbReference type="PROSITE" id="PS50309"/>
    </source>
</evidence>
<dbReference type="FunFam" id="1.10.510.10:FF:000066">
    <property type="entry name" value="Serine/threonine-protein kinase DCLK1 isoform 2"/>
    <property type="match status" value="1"/>
</dbReference>
<dbReference type="PROSITE" id="PS00108">
    <property type="entry name" value="PROTEIN_KINASE_ST"/>
    <property type="match status" value="1"/>
</dbReference>
<evidence type="ECO:0000313" key="18">
    <source>
        <dbReference type="Proteomes" id="UP000014760"/>
    </source>
</evidence>
<dbReference type="Gene3D" id="3.30.200.20">
    <property type="entry name" value="Phosphorylase Kinase, domain 1"/>
    <property type="match status" value="1"/>
</dbReference>
<dbReference type="Pfam" id="PF03607">
    <property type="entry name" value="DCX"/>
    <property type="match status" value="2"/>
</dbReference>
<dbReference type="CDD" id="cd16109">
    <property type="entry name" value="DCX1"/>
    <property type="match status" value="1"/>
</dbReference>
<evidence type="ECO:0000256" key="4">
    <source>
        <dbReference type="ARBA" id="ARBA00022553"/>
    </source>
</evidence>
<keyword evidence="6" id="KW-0677">Repeat</keyword>
<dbReference type="Gene3D" id="1.10.510.10">
    <property type="entry name" value="Transferase(Phosphotransferase) domain 1"/>
    <property type="match status" value="1"/>
</dbReference>
<evidence type="ECO:0000256" key="12">
    <source>
        <dbReference type="PROSITE-ProRule" id="PRU10141"/>
    </source>
</evidence>
<feature type="region of interest" description="Disordered" evidence="13">
    <location>
        <begin position="293"/>
        <end position="334"/>
    </location>
</feature>
<keyword evidence="7 12" id="KW-0547">Nucleotide-binding</keyword>
<dbReference type="STRING" id="283909.R7TDG1"/>
<dbReference type="InterPro" id="IPR011009">
    <property type="entry name" value="Kinase-like_dom_sf"/>
</dbReference>
<dbReference type="EnsemblMetazoa" id="CapteT228781">
    <property type="protein sequence ID" value="CapteP228781"/>
    <property type="gene ID" value="CapteG228781"/>
</dbReference>